<comment type="caution">
    <text evidence="1">The sequence shown here is derived from an EMBL/GenBank/DDBJ whole genome shotgun (WGS) entry which is preliminary data.</text>
</comment>
<dbReference type="AlphaFoldDB" id="A0A1Z5HSU0"/>
<keyword evidence="2" id="KW-1185">Reference proteome</keyword>
<reference evidence="2" key="1">
    <citation type="journal article" date="2017" name="Appl. Environ. Microbiol.">
        <title>Genomic analysis of Calderihabitans maritimus KKC1, a thermophilic hydrogenogenic carboxydotrophic bacterium isolated from marine sediment.</title>
        <authorList>
            <person name="Omae K."/>
            <person name="Yoneda Y."/>
            <person name="Fukuyama Y."/>
            <person name="Yoshida T."/>
            <person name="Sako Y."/>
        </authorList>
    </citation>
    <scope>NUCLEOTIDE SEQUENCE [LARGE SCALE GENOMIC DNA]</scope>
    <source>
        <strain evidence="2">KKC1</strain>
    </source>
</reference>
<accession>A0A1Z5HSU0</accession>
<sequence length="150" mass="17467">MRNYTVKHIFLLQLLIFLPIMSARTLHNLLYLVQDHVLHSHQFKELSPVGFYDFVRTSNGVWSKTVHSIVEDFRKDGLLPRKGFTLTPKGREVYYHVGSILNRQEFAERCLDAALRFSDDPAKANAEIKNHLTYRRTKIGENMMKGLPTH</sequence>
<gene>
    <name evidence="1" type="ORF">KKC1_17350</name>
</gene>
<dbReference type="Proteomes" id="UP000197032">
    <property type="component" value="Unassembled WGS sequence"/>
</dbReference>
<organism evidence="1 2">
    <name type="scientific">Calderihabitans maritimus</name>
    <dbReference type="NCBI Taxonomy" id="1246530"/>
    <lineage>
        <taxon>Bacteria</taxon>
        <taxon>Bacillati</taxon>
        <taxon>Bacillota</taxon>
        <taxon>Clostridia</taxon>
        <taxon>Neomoorellales</taxon>
        <taxon>Calderihabitantaceae</taxon>
        <taxon>Calderihabitans</taxon>
    </lineage>
</organism>
<evidence type="ECO:0000313" key="1">
    <source>
        <dbReference type="EMBL" id="GAW92584.1"/>
    </source>
</evidence>
<dbReference type="RefSeq" id="WP_088553896.1">
    <property type="nucleotide sequence ID" value="NZ_BDGJ01000087.1"/>
</dbReference>
<dbReference type="EMBL" id="BDGJ01000087">
    <property type="protein sequence ID" value="GAW92584.1"/>
    <property type="molecule type" value="Genomic_DNA"/>
</dbReference>
<protein>
    <submittedName>
        <fullName evidence="1">Uncharacterized protein</fullName>
    </submittedName>
</protein>
<name>A0A1Z5HSU0_9FIRM</name>
<evidence type="ECO:0000313" key="2">
    <source>
        <dbReference type="Proteomes" id="UP000197032"/>
    </source>
</evidence>
<dbReference type="OrthoDB" id="9803714at2"/>
<proteinExistence type="predicted"/>